<evidence type="ECO:0000259" key="1">
    <source>
        <dbReference type="PROSITE" id="PS51379"/>
    </source>
</evidence>
<dbReference type="PANTHER" id="PTHR43122">
    <property type="entry name" value="FERREDOXIN SUBUNIT OF PYRUVATE:FLAVODOXIN OXIDOREDUCTASE-RELATED"/>
    <property type="match status" value="1"/>
</dbReference>
<dbReference type="GO" id="GO:0047553">
    <property type="term" value="F:2-oxoglutarate synthase activity"/>
    <property type="evidence" value="ECO:0007669"/>
    <property type="project" value="UniProtKB-EC"/>
</dbReference>
<dbReference type="AlphaFoldDB" id="A0A1W1CPC5"/>
<dbReference type="Gene3D" id="3.30.70.20">
    <property type="match status" value="1"/>
</dbReference>
<dbReference type="PANTHER" id="PTHR43122:SF1">
    <property type="entry name" value="IRON-SULFUR-BINDING PROTEIN"/>
    <property type="match status" value="1"/>
</dbReference>
<protein>
    <submittedName>
        <fullName evidence="2">2-oxoglutarate oxidoreductase, delta subunit, putative</fullName>
        <ecNumber evidence="2">1.2.7.3</ecNumber>
    </submittedName>
</protein>
<dbReference type="PROSITE" id="PS00198">
    <property type="entry name" value="4FE4S_FER_1"/>
    <property type="match status" value="2"/>
</dbReference>
<feature type="domain" description="4Fe-4S ferredoxin-type" evidence="1">
    <location>
        <begin position="12"/>
        <end position="41"/>
    </location>
</feature>
<dbReference type="SUPFAM" id="SSF54862">
    <property type="entry name" value="4Fe-4S ferredoxins"/>
    <property type="match status" value="1"/>
</dbReference>
<dbReference type="InterPro" id="IPR017900">
    <property type="entry name" value="4Fe4S_Fe_S_CS"/>
</dbReference>
<evidence type="ECO:0000313" key="2">
    <source>
        <dbReference type="EMBL" id="SFV67728.1"/>
    </source>
</evidence>
<dbReference type="NCBIfam" id="NF007205">
    <property type="entry name" value="PRK09626.1"/>
    <property type="match status" value="1"/>
</dbReference>
<dbReference type="EC" id="1.2.7.3" evidence="2"/>
<gene>
    <name evidence="2" type="ORF">MNB_SM-6-1092</name>
</gene>
<dbReference type="PROSITE" id="PS51379">
    <property type="entry name" value="4FE4S_FER_2"/>
    <property type="match status" value="2"/>
</dbReference>
<feature type="domain" description="4Fe-4S ferredoxin-type" evidence="1">
    <location>
        <begin position="48"/>
        <end position="78"/>
    </location>
</feature>
<dbReference type="EMBL" id="FPHK01000107">
    <property type="protein sequence ID" value="SFV67728.1"/>
    <property type="molecule type" value="Genomic_DNA"/>
</dbReference>
<accession>A0A1W1CPC5</accession>
<dbReference type="Pfam" id="PF13187">
    <property type="entry name" value="Fer4_9"/>
    <property type="match status" value="1"/>
</dbReference>
<reference evidence="2" key="1">
    <citation type="submission" date="2016-10" db="EMBL/GenBank/DDBJ databases">
        <authorList>
            <person name="de Groot N.N."/>
        </authorList>
    </citation>
    <scope>NUCLEOTIDE SEQUENCE</scope>
</reference>
<keyword evidence="2" id="KW-0560">Oxidoreductase</keyword>
<organism evidence="2">
    <name type="scientific">hydrothermal vent metagenome</name>
    <dbReference type="NCBI Taxonomy" id="652676"/>
    <lineage>
        <taxon>unclassified sequences</taxon>
        <taxon>metagenomes</taxon>
        <taxon>ecological metagenomes</taxon>
    </lineage>
</organism>
<dbReference type="InterPro" id="IPR017896">
    <property type="entry name" value="4Fe4S_Fe-S-bd"/>
</dbReference>
<sequence length="116" mass="12376">MGTFKTENPGDQPVWVNTSNCKACDICVSVCPSGVLGMVYEKTSTLGAMISIDHPESCIGCSECELSCPDFAIYVADRKELKAAGKSFAKLTDEAKARQAAIVANNYMSLDEKGAK</sequence>
<name>A0A1W1CPC5_9ZZZZ</name>
<proteinExistence type="predicted"/>